<reference evidence="2 3" key="1">
    <citation type="journal article" date="2008" name="Nature">
        <title>The genome of the model beetle and pest Tribolium castaneum.</title>
        <authorList>
            <consortium name="Tribolium Genome Sequencing Consortium"/>
            <person name="Richards S."/>
            <person name="Gibbs R.A."/>
            <person name="Weinstock G.M."/>
            <person name="Brown S.J."/>
            <person name="Denell R."/>
            <person name="Beeman R.W."/>
            <person name="Gibbs R."/>
            <person name="Beeman R.W."/>
            <person name="Brown S.J."/>
            <person name="Bucher G."/>
            <person name="Friedrich M."/>
            <person name="Grimmelikhuijzen C.J."/>
            <person name="Klingler M."/>
            <person name="Lorenzen M."/>
            <person name="Richards S."/>
            <person name="Roth S."/>
            <person name="Schroder R."/>
            <person name="Tautz D."/>
            <person name="Zdobnov E.M."/>
            <person name="Muzny D."/>
            <person name="Gibbs R.A."/>
            <person name="Weinstock G.M."/>
            <person name="Attaway T."/>
            <person name="Bell S."/>
            <person name="Buhay C.J."/>
            <person name="Chandrabose M.N."/>
            <person name="Chavez D."/>
            <person name="Clerk-Blankenburg K.P."/>
            <person name="Cree A."/>
            <person name="Dao M."/>
            <person name="Davis C."/>
            <person name="Chacko J."/>
            <person name="Dinh H."/>
            <person name="Dugan-Rocha S."/>
            <person name="Fowler G."/>
            <person name="Garner T.T."/>
            <person name="Garnes J."/>
            <person name="Gnirke A."/>
            <person name="Hawes A."/>
            <person name="Hernandez J."/>
            <person name="Hines S."/>
            <person name="Holder M."/>
            <person name="Hume J."/>
            <person name="Jhangiani S.N."/>
            <person name="Joshi V."/>
            <person name="Khan Z.M."/>
            <person name="Jackson L."/>
            <person name="Kovar C."/>
            <person name="Kowis A."/>
            <person name="Lee S."/>
            <person name="Lewis L.R."/>
            <person name="Margolis J."/>
            <person name="Morgan M."/>
            <person name="Nazareth L.V."/>
            <person name="Nguyen N."/>
            <person name="Okwuonu G."/>
            <person name="Parker D."/>
            <person name="Richards S."/>
            <person name="Ruiz S.J."/>
            <person name="Santibanez J."/>
            <person name="Savard J."/>
            <person name="Scherer S.E."/>
            <person name="Schneider B."/>
            <person name="Sodergren E."/>
            <person name="Tautz D."/>
            <person name="Vattahil S."/>
            <person name="Villasana D."/>
            <person name="White C.S."/>
            <person name="Wright R."/>
            <person name="Park Y."/>
            <person name="Beeman R.W."/>
            <person name="Lord J."/>
            <person name="Oppert B."/>
            <person name="Lorenzen M."/>
            <person name="Brown S."/>
            <person name="Wang L."/>
            <person name="Savard J."/>
            <person name="Tautz D."/>
            <person name="Richards S."/>
            <person name="Weinstock G."/>
            <person name="Gibbs R.A."/>
            <person name="Liu Y."/>
            <person name="Worley K."/>
            <person name="Weinstock G."/>
            <person name="Elsik C.G."/>
            <person name="Reese J.T."/>
            <person name="Elhaik E."/>
            <person name="Landan G."/>
            <person name="Graur D."/>
            <person name="Arensburger P."/>
            <person name="Atkinson P."/>
            <person name="Beeman R.W."/>
            <person name="Beidler J."/>
            <person name="Brown S.J."/>
            <person name="Demuth J.P."/>
            <person name="Drury D.W."/>
            <person name="Du Y.Z."/>
            <person name="Fujiwara H."/>
            <person name="Lorenzen M."/>
            <person name="Maselli V."/>
            <person name="Osanai M."/>
            <person name="Park Y."/>
            <person name="Robertson H.M."/>
            <person name="Tu Z."/>
            <person name="Wang J.J."/>
            <person name="Wang S."/>
            <person name="Richards S."/>
            <person name="Song H."/>
            <person name="Zhang L."/>
            <person name="Sodergren E."/>
            <person name="Werner D."/>
            <person name="Stanke M."/>
            <person name="Morgenstern B."/>
            <person name="Solovyev V."/>
            <person name="Kosarev P."/>
            <person name="Brown G."/>
            <person name="Chen H.C."/>
            <person name="Ermolaeva O."/>
            <person name="Hlavina W."/>
            <person name="Kapustin Y."/>
            <person name="Kiryutin B."/>
            <person name="Kitts P."/>
            <person name="Maglott D."/>
            <person name="Pruitt K."/>
            <person name="Sapojnikov V."/>
            <person name="Souvorov A."/>
            <person name="Mackey A.J."/>
            <person name="Waterhouse R.M."/>
            <person name="Wyder S."/>
            <person name="Zdobnov E.M."/>
            <person name="Zdobnov E.M."/>
            <person name="Wyder S."/>
            <person name="Kriventseva E.V."/>
            <person name="Kadowaki T."/>
            <person name="Bork P."/>
            <person name="Aranda M."/>
            <person name="Bao R."/>
            <person name="Beermann A."/>
            <person name="Berns N."/>
            <person name="Bolognesi R."/>
            <person name="Bonneton F."/>
            <person name="Bopp D."/>
            <person name="Brown S.J."/>
            <person name="Bucher G."/>
            <person name="Butts T."/>
            <person name="Chaumot A."/>
            <person name="Denell R.E."/>
            <person name="Ferrier D.E."/>
            <person name="Friedrich M."/>
            <person name="Gordon C.M."/>
            <person name="Jindra M."/>
            <person name="Klingler M."/>
            <person name="Lan Q."/>
            <person name="Lattorff H.M."/>
            <person name="Laudet V."/>
            <person name="von Levetsow C."/>
            <person name="Liu Z."/>
            <person name="Lutz R."/>
            <person name="Lynch J.A."/>
            <person name="da Fonseca R.N."/>
            <person name="Posnien N."/>
            <person name="Reuter R."/>
            <person name="Roth S."/>
            <person name="Savard J."/>
            <person name="Schinko J.B."/>
            <person name="Schmitt C."/>
            <person name="Schoppmeier M."/>
            <person name="Schroder R."/>
            <person name="Shippy T.D."/>
            <person name="Simonnet F."/>
            <person name="Marques-Souza H."/>
            <person name="Tautz D."/>
            <person name="Tomoyasu Y."/>
            <person name="Trauner J."/>
            <person name="Van der Zee M."/>
            <person name="Vervoort M."/>
            <person name="Wittkopp N."/>
            <person name="Wimmer E.A."/>
            <person name="Yang X."/>
            <person name="Jones A.K."/>
            <person name="Sattelle D.B."/>
            <person name="Ebert P.R."/>
            <person name="Nelson D."/>
            <person name="Scott J.G."/>
            <person name="Beeman R.W."/>
            <person name="Muthukrishnan S."/>
            <person name="Kramer K.J."/>
            <person name="Arakane Y."/>
            <person name="Beeman R.W."/>
            <person name="Zhu Q."/>
            <person name="Hogenkamp D."/>
            <person name="Dixit R."/>
            <person name="Oppert B."/>
            <person name="Jiang H."/>
            <person name="Zou Z."/>
            <person name="Marshall J."/>
            <person name="Elpidina E."/>
            <person name="Vinokurov K."/>
            <person name="Oppert C."/>
            <person name="Zou Z."/>
            <person name="Evans J."/>
            <person name="Lu Z."/>
            <person name="Zhao P."/>
            <person name="Sumathipala N."/>
            <person name="Altincicek B."/>
            <person name="Vilcinskas A."/>
            <person name="Williams M."/>
            <person name="Hultmark D."/>
            <person name="Hetru C."/>
            <person name="Jiang H."/>
            <person name="Grimmelikhuijzen C.J."/>
            <person name="Hauser F."/>
            <person name="Cazzamali G."/>
            <person name="Williamson M."/>
            <person name="Park Y."/>
            <person name="Li B."/>
            <person name="Tanaka Y."/>
            <person name="Predel R."/>
            <person name="Neupert S."/>
            <person name="Schachtner J."/>
            <person name="Verleyen P."/>
            <person name="Raible F."/>
            <person name="Bork P."/>
            <person name="Friedrich M."/>
            <person name="Walden K.K."/>
            <person name="Robertson H.M."/>
            <person name="Angeli S."/>
            <person name="Foret S."/>
            <person name="Bucher G."/>
            <person name="Schuetz S."/>
            <person name="Maleszka R."/>
            <person name="Wimmer E.A."/>
            <person name="Beeman R.W."/>
            <person name="Lorenzen M."/>
            <person name="Tomoyasu Y."/>
            <person name="Miller S.C."/>
            <person name="Grossmann D."/>
            <person name="Bucher G."/>
        </authorList>
    </citation>
    <scope>NUCLEOTIDE SEQUENCE [LARGE SCALE GENOMIC DNA]</scope>
    <source>
        <strain evidence="2 3">Georgia GA2</strain>
    </source>
</reference>
<reference evidence="2 3" key="2">
    <citation type="journal article" date="2010" name="Nucleic Acids Res.">
        <title>BeetleBase in 2010: revisions to provide comprehensive genomic information for Tribolium castaneum.</title>
        <authorList>
            <person name="Kim H.S."/>
            <person name="Murphy T."/>
            <person name="Xia J."/>
            <person name="Caragea D."/>
            <person name="Park Y."/>
            <person name="Beeman R.W."/>
            <person name="Lorenzen M.D."/>
            <person name="Butcher S."/>
            <person name="Manak J.R."/>
            <person name="Brown S.J."/>
        </authorList>
    </citation>
    <scope>GENOME REANNOTATION</scope>
    <source>
        <strain evidence="2 3">Georgia GA2</strain>
    </source>
</reference>
<keyword evidence="3" id="KW-1185">Reference proteome</keyword>
<feature type="compositionally biased region" description="Basic and acidic residues" evidence="1">
    <location>
        <begin position="13"/>
        <end position="31"/>
    </location>
</feature>
<evidence type="ECO:0000313" key="2">
    <source>
        <dbReference type="EMBL" id="EFA03158.1"/>
    </source>
</evidence>
<dbReference type="InParanoid" id="D6WJ79"/>
<gene>
    <name evidence="2" type="primary">GLEAN_13077</name>
    <name evidence="2" type="ORF">TcasGA2_TC013077</name>
</gene>
<organism evidence="2 3">
    <name type="scientific">Tribolium castaneum</name>
    <name type="common">Red flour beetle</name>
    <dbReference type="NCBI Taxonomy" id="7070"/>
    <lineage>
        <taxon>Eukaryota</taxon>
        <taxon>Metazoa</taxon>
        <taxon>Ecdysozoa</taxon>
        <taxon>Arthropoda</taxon>
        <taxon>Hexapoda</taxon>
        <taxon>Insecta</taxon>
        <taxon>Pterygota</taxon>
        <taxon>Neoptera</taxon>
        <taxon>Endopterygota</taxon>
        <taxon>Coleoptera</taxon>
        <taxon>Polyphaga</taxon>
        <taxon>Cucujiformia</taxon>
        <taxon>Tenebrionidae</taxon>
        <taxon>Tenebrionidae incertae sedis</taxon>
        <taxon>Tribolium</taxon>
    </lineage>
</organism>
<evidence type="ECO:0000256" key="1">
    <source>
        <dbReference type="SAM" id="MobiDB-lite"/>
    </source>
</evidence>
<dbReference type="AlphaFoldDB" id="D6WJ79"/>
<name>D6WJ79_TRICA</name>
<dbReference type="EMBL" id="KQ971343">
    <property type="protein sequence ID" value="EFA03158.1"/>
    <property type="molecule type" value="Genomic_DNA"/>
</dbReference>
<feature type="compositionally biased region" description="Acidic residues" evidence="1">
    <location>
        <begin position="1"/>
        <end position="12"/>
    </location>
</feature>
<protein>
    <submittedName>
        <fullName evidence="2">Uncharacterized protein</fullName>
    </submittedName>
</protein>
<dbReference type="Proteomes" id="UP000007266">
    <property type="component" value="Linkage group 5"/>
</dbReference>
<dbReference type="HOGENOM" id="CLU_2200280_0_0_1"/>
<accession>D6WJ79</accession>
<proteinExistence type="predicted"/>
<sequence>MEQVEEEEEAGEPEGRHRDENEETATRDVRKGTHFYADEAQEVQDLKIKFTFGNKAWLEIYNLCDFKNPRQGPYVGGVISDIGLDRCVRSNSGGGRVLSREAWVCHFT</sequence>
<evidence type="ECO:0000313" key="3">
    <source>
        <dbReference type="Proteomes" id="UP000007266"/>
    </source>
</evidence>
<feature type="region of interest" description="Disordered" evidence="1">
    <location>
        <begin position="1"/>
        <end position="32"/>
    </location>
</feature>